<feature type="domain" description="DNA helicase Holliday junction RuvA type" evidence="5">
    <location>
        <begin position="1"/>
        <end position="62"/>
    </location>
</feature>
<dbReference type="InterPro" id="IPR000085">
    <property type="entry name" value="RuvA"/>
</dbReference>
<dbReference type="GO" id="GO:0005524">
    <property type="term" value="F:ATP binding"/>
    <property type="evidence" value="ECO:0007669"/>
    <property type="project" value="InterPro"/>
</dbReference>
<dbReference type="CDD" id="cd14332">
    <property type="entry name" value="UBA_RuvA_C"/>
    <property type="match status" value="1"/>
</dbReference>
<proteinExistence type="inferred from homology"/>
<evidence type="ECO:0000256" key="4">
    <source>
        <dbReference type="ARBA" id="ARBA00023204"/>
    </source>
</evidence>
<sequence length="199" mass="21360">MIGSLRGTVLERNAPTHVLVEVAGVGYIVAVTPRVFGELEPTTACFLYIHHQVREDAQTLFGFLTREERDSFQILIAAHGVGPAMAMAILATHSPKGLQNIVITSDLAALTMVPGVGKKTAERLLVELRGKFDMLDLPSISGAESQASSSLGDLREALVGLGYDNEEIRSVLSELNPATDATLEKVLRDALQILGARRA</sequence>
<dbReference type="SUPFAM" id="SSF50249">
    <property type="entry name" value="Nucleic acid-binding proteins"/>
    <property type="match status" value="1"/>
</dbReference>
<dbReference type="InterPro" id="IPR011114">
    <property type="entry name" value="RuvA_C"/>
</dbReference>
<organism evidence="7">
    <name type="scientific">freshwater metagenome</name>
    <dbReference type="NCBI Taxonomy" id="449393"/>
    <lineage>
        <taxon>unclassified sequences</taxon>
        <taxon>metagenomes</taxon>
        <taxon>ecological metagenomes</taxon>
    </lineage>
</organism>
<dbReference type="GO" id="GO:0009379">
    <property type="term" value="C:Holliday junction helicase complex"/>
    <property type="evidence" value="ECO:0007669"/>
    <property type="project" value="InterPro"/>
</dbReference>
<dbReference type="Pfam" id="PF14520">
    <property type="entry name" value="HHH_5"/>
    <property type="match status" value="1"/>
</dbReference>
<dbReference type="InterPro" id="IPR012340">
    <property type="entry name" value="NA-bd_OB-fold"/>
</dbReference>
<dbReference type="HAMAP" id="MF_00031">
    <property type="entry name" value="DNA_HJ_migration_RuvA"/>
    <property type="match status" value="1"/>
</dbReference>
<evidence type="ECO:0000259" key="5">
    <source>
        <dbReference type="Pfam" id="PF01330"/>
    </source>
</evidence>
<evidence type="ECO:0000256" key="3">
    <source>
        <dbReference type="ARBA" id="ARBA00023125"/>
    </source>
</evidence>
<dbReference type="Pfam" id="PF01330">
    <property type="entry name" value="RuvA_N"/>
    <property type="match status" value="1"/>
</dbReference>
<evidence type="ECO:0000313" key="7">
    <source>
        <dbReference type="EMBL" id="CAB5006284.1"/>
    </source>
</evidence>
<dbReference type="GO" id="GO:0006281">
    <property type="term" value="P:DNA repair"/>
    <property type="evidence" value="ECO:0007669"/>
    <property type="project" value="UniProtKB-KW"/>
</dbReference>
<evidence type="ECO:0000256" key="2">
    <source>
        <dbReference type="ARBA" id="ARBA00022763"/>
    </source>
</evidence>
<evidence type="ECO:0000313" key="8">
    <source>
        <dbReference type="EMBL" id="CAB5063030.1"/>
    </source>
</evidence>
<dbReference type="EMBL" id="CAFBPN010000001">
    <property type="protein sequence ID" value="CAB5006284.1"/>
    <property type="molecule type" value="Genomic_DNA"/>
</dbReference>
<dbReference type="InterPro" id="IPR036267">
    <property type="entry name" value="RuvA_C_sf"/>
</dbReference>
<dbReference type="InterPro" id="IPR013849">
    <property type="entry name" value="DNA_helicase_Holl-junc_RuvA_I"/>
</dbReference>
<accession>A0A6J7PW19</accession>
<keyword evidence="3" id="KW-0238">DNA-binding</keyword>
<keyword evidence="2" id="KW-0227">DNA damage</keyword>
<reference evidence="7" key="1">
    <citation type="submission" date="2020-05" db="EMBL/GenBank/DDBJ databases">
        <authorList>
            <person name="Chiriac C."/>
            <person name="Salcher M."/>
            <person name="Ghai R."/>
            <person name="Kavagutti S V."/>
        </authorList>
    </citation>
    <scope>NUCLEOTIDE SEQUENCE</scope>
</reference>
<dbReference type="Pfam" id="PF07499">
    <property type="entry name" value="RuvA_C"/>
    <property type="match status" value="1"/>
</dbReference>
<dbReference type="GO" id="GO:0003677">
    <property type="term" value="F:DNA binding"/>
    <property type="evidence" value="ECO:0007669"/>
    <property type="project" value="UniProtKB-KW"/>
</dbReference>
<protein>
    <submittedName>
        <fullName evidence="7">Unannotated protein</fullName>
    </submittedName>
</protein>
<dbReference type="SUPFAM" id="SSF46929">
    <property type="entry name" value="DNA helicase RuvA subunit, C-terminal domain"/>
    <property type="match status" value="1"/>
</dbReference>
<dbReference type="EMBL" id="CAFBQU010000009">
    <property type="protein sequence ID" value="CAB5063030.1"/>
    <property type="molecule type" value="Genomic_DNA"/>
</dbReference>
<evidence type="ECO:0000256" key="1">
    <source>
        <dbReference type="ARBA" id="ARBA00022490"/>
    </source>
</evidence>
<keyword evidence="1" id="KW-0963">Cytoplasm</keyword>
<dbReference type="GO" id="GO:0009378">
    <property type="term" value="F:four-way junction helicase activity"/>
    <property type="evidence" value="ECO:0007669"/>
    <property type="project" value="InterPro"/>
</dbReference>
<dbReference type="SUPFAM" id="SSF47781">
    <property type="entry name" value="RuvA domain 2-like"/>
    <property type="match status" value="1"/>
</dbReference>
<evidence type="ECO:0000259" key="6">
    <source>
        <dbReference type="Pfam" id="PF07499"/>
    </source>
</evidence>
<feature type="domain" description="Holliday junction DNA helicase RuvA C-terminal" evidence="6">
    <location>
        <begin position="151"/>
        <end position="194"/>
    </location>
</feature>
<keyword evidence="4" id="KW-0234">DNA repair</keyword>
<gene>
    <name evidence="7" type="ORF">UFOPK4098_00035</name>
    <name evidence="8" type="ORF">UFOPK4347_00543</name>
</gene>
<dbReference type="Gene3D" id="1.10.8.10">
    <property type="entry name" value="DNA helicase RuvA subunit, C-terminal domain"/>
    <property type="match status" value="1"/>
</dbReference>
<name>A0A6J7PW19_9ZZZZ</name>
<dbReference type="AlphaFoldDB" id="A0A6J7PW19"/>
<dbReference type="InterPro" id="IPR010994">
    <property type="entry name" value="RuvA_2-like"/>
</dbReference>
<dbReference type="Gene3D" id="2.40.50.140">
    <property type="entry name" value="Nucleic acid-binding proteins"/>
    <property type="match status" value="1"/>
</dbReference>
<dbReference type="Gene3D" id="1.10.150.20">
    <property type="entry name" value="5' to 3' exonuclease, C-terminal subdomain"/>
    <property type="match status" value="1"/>
</dbReference>
<dbReference type="GO" id="GO:0006310">
    <property type="term" value="P:DNA recombination"/>
    <property type="evidence" value="ECO:0007669"/>
    <property type="project" value="InterPro"/>
</dbReference>
<dbReference type="NCBIfam" id="TIGR00084">
    <property type="entry name" value="ruvA"/>
    <property type="match status" value="1"/>
</dbReference>